<dbReference type="Proteomes" id="UP000798662">
    <property type="component" value="Chromosome 2"/>
</dbReference>
<accession>A0ACC3BYT0</accession>
<protein>
    <submittedName>
        <fullName evidence="1">Uncharacterized protein</fullName>
    </submittedName>
</protein>
<comment type="caution">
    <text evidence="1">The sequence shown here is derived from an EMBL/GenBank/DDBJ whole genome shotgun (WGS) entry which is preliminary data.</text>
</comment>
<dbReference type="EMBL" id="CM020619">
    <property type="protein sequence ID" value="KAK1863047.1"/>
    <property type="molecule type" value="Genomic_DNA"/>
</dbReference>
<organism evidence="1 2">
    <name type="scientific">Pyropia yezoensis</name>
    <name type="common">Susabi-nori</name>
    <name type="synonym">Porphyra yezoensis</name>
    <dbReference type="NCBI Taxonomy" id="2788"/>
    <lineage>
        <taxon>Eukaryota</taxon>
        <taxon>Rhodophyta</taxon>
        <taxon>Bangiophyceae</taxon>
        <taxon>Bangiales</taxon>
        <taxon>Bangiaceae</taxon>
        <taxon>Pyropia</taxon>
    </lineage>
</organism>
<proteinExistence type="predicted"/>
<reference evidence="1" key="1">
    <citation type="submission" date="2019-11" db="EMBL/GenBank/DDBJ databases">
        <title>Nori genome reveals adaptations in red seaweeds to the harsh intertidal environment.</title>
        <authorList>
            <person name="Wang D."/>
            <person name="Mao Y."/>
        </authorList>
    </citation>
    <scope>NUCLEOTIDE SEQUENCE</scope>
    <source>
        <tissue evidence="1">Gametophyte</tissue>
    </source>
</reference>
<evidence type="ECO:0000313" key="1">
    <source>
        <dbReference type="EMBL" id="KAK1863047.1"/>
    </source>
</evidence>
<evidence type="ECO:0000313" key="2">
    <source>
        <dbReference type="Proteomes" id="UP000798662"/>
    </source>
</evidence>
<keyword evidence="2" id="KW-1185">Reference proteome</keyword>
<name>A0ACC3BYT0_PYRYE</name>
<gene>
    <name evidence="1" type="ORF">I4F81_005611</name>
</gene>
<sequence length="275" mass="28556">MKINLTACERAEADRPIARFAHKIRPPLPCSFASGSLSASPYLWSFVRVNCATGGGLTMTPPAVAFSPCAVLTARTTGGRVLDGAAGRRRPAAAAAAAAAARPCRRLRGFPSPGALTSSSPWATPARAAAAAAATVTAAAAASKPATALAPGVKVGRPKTSIKKDAGKLREAAPPAPEADAGAGAAKARPTRKTEADEIPLWKVILLGDEEYEEGHVVTQLQKVVQLAKKEASRVFAEAQASGSALVCVVIEEHAEFYAEQLKRQEIWVTLEADE</sequence>